<keyword evidence="1" id="KW-0812">Transmembrane</keyword>
<evidence type="ECO:0000313" key="3">
    <source>
        <dbReference type="Proteomes" id="UP000509750"/>
    </source>
</evidence>
<name>A0A7D5GZZ1_9EURY</name>
<evidence type="ECO:0000313" key="2">
    <source>
        <dbReference type="EMBL" id="QLG27753.1"/>
    </source>
</evidence>
<dbReference type="OrthoDB" id="307739at2157"/>
<dbReference type="AlphaFoldDB" id="A0A7D5GZZ1"/>
<dbReference type="RefSeq" id="WP_179169328.1">
    <property type="nucleotide sequence ID" value="NZ_CP058529.1"/>
</dbReference>
<evidence type="ECO:0000256" key="1">
    <source>
        <dbReference type="SAM" id="Phobius"/>
    </source>
</evidence>
<keyword evidence="1" id="KW-1133">Transmembrane helix</keyword>
<accession>A0A7D5GZZ1</accession>
<protein>
    <submittedName>
        <fullName evidence="2">Uncharacterized protein</fullName>
    </submittedName>
</protein>
<reference evidence="2 3" key="1">
    <citation type="submission" date="2020-07" db="EMBL/GenBank/DDBJ databases">
        <title>Gai3-2, isolated from salt lake.</title>
        <authorList>
            <person name="Cui H."/>
            <person name="Shi X."/>
        </authorList>
    </citation>
    <scope>NUCLEOTIDE SEQUENCE [LARGE SCALE GENOMIC DNA]</scope>
    <source>
        <strain evidence="2 3">Gai3-2</strain>
    </source>
</reference>
<sequence>MTSPSVDDHLRPTDADYPDGTYRVVGTDGNGVTALRVGAADGRRVHTGELHAIAREDLAGFEPVGSPDGNRPLGVAVASMLETGYWSVRVFGQQLAAHPLPAAVALALVLVGFVGEDVLRLPETVAGVVLLVGSLGLVYVGSGRL</sequence>
<feature type="transmembrane region" description="Helical" evidence="1">
    <location>
        <begin position="121"/>
        <end position="140"/>
    </location>
</feature>
<organism evidence="2 3">
    <name type="scientific">Halorarum halophilum</name>
    <dbReference type="NCBI Taxonomy" id="2743090"/>
    <lineage>
        <taxon>Archaea</taxon>
        <taxon>Methanobacteriati</taxon>
        <taxon>Methanobacteriota</taxon>
        <taxon>Stenosarchaea group</taxon>
        <taxon>Halobacteria</taxon>
        <taxon>Halobacteriales</taxon>
        <taxon>Haloferacaceae</taxon>
        <taxon>Halorarum</taxon>
    </lineage>
</organism>
<proteinExistence type="predicted"/>
<gene>
    <name evidence="2" type="ORF">HUG10_09385</name>
</gene>
<feature type="transmembrane region" description="Helical" evidence="1">
    <location>
        <begin position="95"/>
        <end position="115"/>
    </location>
</feature>
<keyword evidence="3" id="KW-1185">Reference proteome</keyword>
<dbReference type="GeneID" id="56029044"/>
<dbReference type="KEGG" id="halg:HUG10_09385"/>
<keyword evidence="1" id="KW-0472">Membrane</keyword>
<dbReference type="EMBL" id="CP058529">
    <property type="protein sequence ID" value="QLG27753.1"/>
    <property type="molecule type" value="Genomic_DNA"/>
</dbReference>
<dbReference type="Proteomes" id="UP000509750">
    <property type="component" value="Chromosome"/>
</dbReference>